<evidence type="ECO:0000313" key="3">
    <source>
        <dbReference type="EMBL" id="GFR42355.1"/>
    </source>
</evidence>
<evidence type="ECO:0000256" key="2">
    <source>
        <dbReference type="SAM" id="Phobius"/>
    </source>
</evidence>
<gene>
    <name evidence="3" type="ORF">Agub_g3050</name>
</gene>
<reference evidence="3 4" key="1">
    <citation type="journal article" date="2021" name="Sci. Rep.">
        <title>Genome sequencing of the multicellular alga Astrephomene provides insights into convergent evolution of germ-soma differentiation.</title>
        <authorList>
            <person name="Yamashita S."/>
            <person name="Yamamoto K."/>
            <person name="Matsuzaki R."/>
            <person name="Suzuki S."/>
            <person name="Yamaguchi H."/>
            <person name="Hirooka S."/>
            <person name="Minakuchi Y."/>
            <person name="Miyagishima S."/>
            <person name="Kawachi M."/>
            <person name="Toyoda A."/>
            <person name="Nozaki H."/>
        </authorList>
    </citation>
    <scope>NUCLEOTIDE SEQUENCE [LARGE SCALE GENOMIC DNA]</scope>
    <source>
        <strain evidence="3 4">NIES-4017</strain>
    </source>
</reference>
<dbReference type="AlphaFoldDB" id="A0AAD3DIC4"/>
<feature type="compositionally biased region" description="Low complexity" evidence="1">
    <location>
        <begin position="19"/>
        <end position="30"/>
    </location>
</feature>
<organism evidence="3 4">
    <name type="scientific">Astrephomene gubernaculifera</name>
    <dbReference type="NCBI Taxonomy" id="47775"/>
    <lineage>
        <taxon>Eukaryota</taxon>
        <taxon>Viridiplantae</taxon>
        <taxon>Chlorophyta</taxon>
        <taxon>core chlorophytes</taxon>
        <taxon>Chlorophyceae</taxon>
        <taxon>CS clade</taxon>
        <taxon>Chlamydomonadales</taxon>
        <taxon>Astrephomenaceae</taxon>
        <taxon>Astrephomene</taxon>
    </lineage>
</organism>
<keyword evidence="2" id="KW-0812">Transmembrane</keyword>
<feature type="region of interest" description="Disordered" evidence="1">
    <location>
        <begin position="1"/>
        <end position="70"/>
    </location>
</feature>
<comment type="caution">
    <text evidence="3">The sequence shown here is derived from an EMBL/GenBank/DDBJ whole genome shotgun (WGS) entry which is preliminary data.</text>
</comment>
<keyword evidence="2" id="KW-1133">Transmembrane helix</keyword>
<feature type="compositionally biased region" description="Low complexity" evidence="1">
    <location>
        <begin position="52"/>
        <end position="64"/>
    </location>
</feature>
<feature type="transmembrane region" description="Helical" evidence="2">
    <location>
        <begin position="299"/>
        <end position="320"/>
    </location>
</feature>
<dbReference type="EMBL" id="BMAR01000003">
    <property type="protein sequence ID" value="GFR42355.1"/>
    <property type="molecule type" value="Genomic_DNA"/>
</dbReference>
<protein>
    <submittedName>
        <fullName evidence="3">Uncharacterized protein</fullName>
    </submittedName>
</protein>
<dbReference type="PANTHER" id="PTHR31600">
    <property type="entry name" value="TINY MACROCYSTS PROTEIN B-RELATED"/>
    <property type="match status" value="1"/>
</dbReference>
<name>A0AAD3DIC4_9CHLO</name>
<keyword evidence="2" id="KW-0472">Membrane</keyword>
<feature type="non-terminal residue" evidence="3">
    <location>
        <position position="1"/>
    </location>
</feature>
<dbReference type="Proteomes" id="UP001054857">
    <property type="component" value="Unassembled WGS sequence"/>
</dbReference>
<evidence type="ECO:0000313" key="4">
    <source>
        <dbReference type="Proteomes" id="UP001054857"/>
    </source>
</evidence>
<proteinExistence type="predicted"/>
<dbReference type="InterPro" id="IPR052994">
    <property type="entry name" value="Tiny_macrocysts_regulators"/>
</dbReference>
<sequence>PPPAAAGEEQKEEAGVGGAVALVGQGQEAGSRSRRSSVEGPMGRSRRRSSSSRRSSLLLEPTSSSRRRSPSWTLHINGKALLPSYANLVRFMAPFALWNAAVVIIYAVSLAKLSDMQGPLASLNMASHVIYRYTRMRARAWGFVMQDDPGAKAAWREMFKSELRLFENEYNVMMYGGVALSQSNNSFHEEVPASTFQSAAFAQEFFKQKACFRWDPSLCFAQGHKYYAVTHNGLDVMVRRVIQEATLLSLDPDSDAVYNRSRYDFIHMVGGRDCYEGLQSAAQLFVDFSIGRYQQVTRLHMILLAVTCAGAVLYVVLLLWPHLRRTRRDALRQGALLSHVPAEVDVRGHVRAVFRRAALTAGGRSRRSSSGFGGEPPGSSA</sequence>
<accession>A0AAD3DIC4</accession>
<keyword evidence="4" id="KW-1185">Reference proteome</keyword>
<evidence type="ECO:0000256" key="1">
    <source>
        <dbReference type="SAM" id="MobiDB-lite"/>
    </source>
</evidence>
<dbReference type="PANTHER" id="PTHR31600:SF2">
    <property type="entry name" value="GAMETE ENRICHED GENE 10 PROTEIN-RELATED"/>
    <property type="match status" value="1"/>
</dbReference>